<evidence type="ECO:0000313" key="6">
    <source>
        <dbReference type="EMBL" id="MZI95522.1"/>
    </source>
</evidence>
<dbReference type="Pfam" id="PF00990">
    <property type="entry name" value="GGDEF"/>
    <property type="match status" value="1"/>
</dbReference>
<keyword evidence="7" id="KW-1185">Reference proteome</keyword>
<dbReference type="AlphaFoldDB" id="A0A7X4LP37"/>
<comment type="caution">
    <text evidence="6">The sequence shown here is derived from an EMBL/GenBank/DDBJ whole genome shotgun (WGS) entry which is preliminary data.</text>
</comment>
<dbReference type="SUPFAM" id="SSF55781">
    <property type="entry name" value="GAF domain-like"/>
    <property type="match status" value="2"/>
</dbReference>
<dbReference type="PROSITE" id="PS50887">
    <property type="entry name" value="GGDEF"/>
    <property type="match status" value="1"/>
</dbReference>
<dbReference type="Proteomes" id="UP000462621">
    <property type="component" value="Unassembled WGS sequence"/>
</dbReference>
<dbReference type="Gene3D" id="3.30.450.20">
    <property type="entry name" value="PAS domain"/>
    <property type="match status" value="2"/>
</dbReference>
<comment type="catalytic activity">
    <reaction evidence="3">
        <text>2 GTP = 3',3'-c-di-GMP + 2 diphosphate</text>
        <dbReference type="Rhea" id="RHEA:24898"/>
        <dbReference type="ChEBI" id="CHEBI:33019"/>
        <dbReference type="ChEBI" id="CHEBI:37565"/>
        <dbReference type="ChEBI" id="CHEBI:58805"/>
        <dbReference type="EC" id="2.7.7.65"/>
    </reaction>
</comment>
<dbReference type="PANTHER" id="PTHR45138:SF9">
    <property type="entry name" value="DIGUANYLATE CYCLASE DGCM-RELATED"/>
    <property type="match status" value="1"/>
</dbReference>
<dbReference type="SMART" id="SM00267">
    <property type="entry name" value="GGDEF"/>
    <property type="match status" value="1"/>
</dbReference>
<feature type="domain" description="PAC" evidence="4">
    <location>
        <begin position="371"/>
        <end position="424"/>
    </location>
</feature>
<dbReference type="InterPro" id="IPR013655">
    <property type="entry name" value="PAS_fold_3"/>
</dbReference>
<dbReference type="EC" id="2.7.7.65" evidence="2"/>
<dbReference type="SMART" id="SM00086">
    <property type="entry name" value="PAC"/>
    <property type="match status" value="2"/>
</dbReference>
<dbReference type="Gene3D" id="3.30.450.40">
    <property type="match status" value="2"/>
</dbReference>
<dbReference type="InterPro" id="IPR003018">
    <property type="entry name" value="GAF"/>
</dbReference>
<dbReference type="CDD" id="cd01949">
    <property type="entry name" value="GGDEF"/>
    <property type="match status" value="1"/>
</dbReference>
<dbReference type="InterPro" id="IPR029016">
    <property type="entry name" value="GAF-like_dom_sf"/>
</dbReference>
<evidence type="ECO:0000256" key="1">
    <source>
        <dbReference type="ARBA" id="ARBA00001946"/>
    </source>
</evidence>
<gene>
    <name evidence="6" type="ORF">F9817_20290</name>
</gene>
<dbReference type="EMBL" id="WEKT01000059">
    <property type="protein sequence ID" value="MZI95522.1"/>
    <property type="molecule type" value="Genomic_DNA"/>
</dbReference>
<comment type="cofactor">
    <cofactor evidence="1">
        <name>Mg(2+)</name>
        <dbReference type="ChEBI" id="CHEBI:18420"/>
    </cofactor>
</comment>
<dbReference type="InterPro" id="IPR001610">
    <property type="entry name" value="PAC"/>
</dbReference>
<dbReference type="InterPro" id="IPR043128">
    <property type="entry name" value="Rev_trsase/Diguanyl_cyclase"/>
</dbReference>
<dbReference type="Pfam" id="PF13426">
    <property type="entry name" value="PAS_9"/>
    <property type="match status" value="1"/>
</dbReference>
<dbReference type="Pfam" id="PF01590">
    <property type="entry name" value="GAF"/>
    <property type="match status" value="1"/>
</dbReference>
<evidence type="ECO:0000256" key="3">
    <source>
        <dbReference type="ARBA" id="ARBA00034247"/>
    </source>
</evidence>
<dbReference type="Gene3D" id="3.30.70.270">
    <property type="match status" value="1"/>
</dbReference>
<dbReference type="NCBIfam" id="TIGR00229">
    <property type="entry name" value="sensory_box"/>
    <property type="match status" value="2"/>
</dbReference>
<organism evidence="6 7">
    <name type="scientific">Vibrio eleionomae</name>
    <dbReference type="NCBI Taxonomy" id="2653505"/>
    <lineage>
        <taxon>Bacteria</taxon>
        <taxon>Pseudomonadati</taxon>
        <taxon>Pseudomonadota</taxon>
        <taxon>Gammaproteobacteria</taxon>
        <taxon>Vibrionales</taxon>
        <taxon>Vibrionaceae</taxon>
        <taxon>Vibrio</taxon>
    </lineage>
</organism>
<dbReference type="Pfam" id="PF08447">
    <property type="entry name" value="PAS_3"/>
    <property type="match status" value="1"/>
</dbReference>
<reference evidence="6 7" key="1">
    <citation type="submission" date="2019-10" db="EMBL/GenBank/DDBJ databases">
        <title>Vibrio sp. nov. isolated from a shrimp pond.</title>
        <authorList>
            <person name="Gomez-Gil B."/>
            <person name="Enciso-Ibarra J."/>
            <person name="Enciso-Ibarra K."/>
            <person name="Bolan-Mejia C."/>
        </authorList>
    </citation>
    <scope>NUCLEOTIDE SEQUENCE [LARGE SCALE GENOMIC DNA]</scope>
    <source>
        <strain evidence="6 7">CAIM 722</strain>
    </source>
</reference>
<accession>A0A7X4LP37</accession>
<name>A0A7X4LP37_9VIBR</name>
<dbReference type="InterPro" id="IPR000160">
    <property type="entry name" value="GGDEF_dom"/>
</dbReference>
<dbReference type="CDD" id="cd00130">
    <property type="entry name" value="PAS"/>
    <property type="match status" value="2"/>
</dbReference>
<feature type="domain" description="GGDEF" evidence="5">
    <location>
        <begin position="637"/>
        <end position="771"/>
    </location>
</feature>
<evidence type="ECO:0000259" key="5">
    <source>
        <dbReference type="PROSITE" id="PS50887"/>
    </source>
</evidence>
<dbReference type="GO" id="GO:0052621">
    <property type="term" value="F:diguanylate cyclase activity"/>
    <property type="evidence" value="ECO:0007669"/>
    <property type="project" value="UniProtKB-EC"/>
</dbReference>
<dbReference type="InterPro" id="IPR000700">
    <property type="entry name" value="PAS-assoc_C"/>
</dbReference>
<dbReference type="SUPFAM" id="SSF55073">
    <property type="entry name" value="Nucleotide cyclase"/>
    <property type="match status" value="1"/>
</dbReference>
<dbReference type="InterPro" id="IPR000014">
    <property type="entry name" value="PAS"/>
</dbReference>
<evidence type="ECO:0000256" key="2">
    <source>
        <dbReference type="ARBA" id="ARBA00012528"/>
    </source>
</evidence>
<dbReference type="SMART" id="SM00065">
    <property type="entry name" value="GAF"/>
    <property type="match status" value="2"/>
</dbReference>
<dbReference type="PANTHER" id="PTHR45138">
    <property type="entry name" value="REGULATORY COMPONENTS OF SENSORY TRANSDUCTION SYSTEM"/>
    <property type="match status" value="1"/>
</dbReference>
<protein>
    <recommendedName>
        <fullName evidence="2">diguanylate cyclase</fullName>
        <ecNumber evidence="2">2.7.7.65</ecNumber>
    </recommendedName>
</protein>
<evidence type="ECO:0000259" key="4">
    <source>
        <dbReference type="PROSITE" id="PS50113"/>
    </source>
</evidence>
<dbReference type="PROSITE" id="PS50113">
    <property type="entry name" value="PAC"/>
    <property type="match status" value="2"/>
</dbReference>
<dbReference type="SMART" id="SM00091">
    <property type="entry name" value="PAS"/>
    <property type="match status" value="2"/>
</dbReference>
<dbReference type="Pfam" id="PF13185">
    <property type="entry name" value="GAF_2"/>
    <property type="match status" value="1"/>
</dbReference>
<dbReference type="NCBIfam" id="TIGR00254">
    <property type="entry name" value="GGDEF"/>
    <property type="match status" value="1"/>
</dbReference>
<dbReference type="InterPro" id="IPR029787">
    <property type="entry name" value="Nucleotide_cyclase"/>
</dbReference>
<proteinExistence type="predicted"/>
<feature type="domain" description="PAC" evidence="4">
    <location>
        <begin position="242"/>
        <end position="294"/>
    </location>
</feature>
<dbReference type="SUPFAM" id="SSF55785">
    <property type="entry name" value="PYP-like sensor domain (PAS domain)"/>
    <property type="match status" value="2"/>
</dbReference>
<dbReference type="FunFam" id="3.30.70.270:FF:000001">
    <property type="entry name" value="Diguanylate cyclase domain protein"/>
    <property type="match status" value="1"/>
</dbReference>
<sequence>MAKEGSTMDETQRLTIINDYSLQSSGDDPSMNNLIESTAHFLDMPIAYVSIIGEYTQVFKARYGIHFESTDRVEAFCNQVVENDDIVLVENAEKDRLFSSNPMVIGSPFIRFYAGIPLRLQNVTIGAVCVVDTKPRTLSSEQIQSLTKLSSHISTYLDLVRQQTQSAHEHQLIEQSPAVLMTWKNFEGLNLTFASTNLTQLFGLSLEPLVQRQEIFEDYIDPNSLNEFTFLMSNHRAGVQNADAQFQIKNRHGERFWIKMISQAFFDQTGELDSVHALLIDNTMNRSVEQKLKQTNQQMRILLEASDLGTWDYDVVHDINKVNQYSCRMIGVDMELFDSSRHYWRGLIHPADRSAVESAYTQHLEGDSESLMIIYRVKHSDGHWIWFETYGKTIERDEEGHVLRVAGIHRDITEKKETELLQDKQRQLLSFINKAMSIYLQHNDLSEACRQVLPELTEIADSKFAFIAQMKKKDNRDALYIHAITELSWNEATRTLVDMYHNRALYFTSFDNLFGSVITKERMVISNQPSTHPSSKGTPKGHPKIFRFMGLPIKLGSQVVGMIGLANKIDDYTTKDSQLLQPLTDALAALYYSVDLEDARFKAEQQLKNMAMTDPLTGLSNRRAFRDYFDKLTSTGEVYVIVILDIDHFKQVNDQYGHIAGDEVLKSIAYQLSNELRTDDIIARLGGEEFAFLIKNDDQAVVTELLNHIRLTIADKVINYGQHSIHITMSMGAHFITPAQNLTMEQHIDAADHALYSAKQQGRNRVIWANDPPMTKLK</sequence>
<dbReference type="InterPro" id="IPR035965">
    <property type="entry name" value="PAS-like_dom_sf"/>
</dbReference>
<evidence type="ECO:0000313" key="7">
    <source>
        <dbReference type="Proteomes" id="UP000462621"/>
    </source>
</evidence>
<dbReference type="InterPro" id="IPR050469">
    <property type="entry name" value="Diguanylate_Cyclase"/>
</dbReference>